<dbReference type="InParanoid" id="A0A0C3DSR5"/>
<dbReference type="InterPro" id="IPR003615">
    <property type="entry name" value="HNH_nuc"/>
</dbReference>
<feature type="domain" description="HNH nuclease" evidence="2">
    <location>
        <begin position="141"/>
        <end position="235"/>
    </location>
</feature>
<evidence type="ECO:0000256" key="1">
    <source>
        <dbReference type="SAM" id="MobiDB-lite"/>
    </source>
</evidence>
<dbReference type="Proteomes" id="UP000054321">
    <property type="component" value="Unassembled WGS sequence"/>
</dbReference>
<sequence length="376" mass="41709">MSSGSLTPAPSTSELSSCAHDLSSIHGKLNGYKRRYPRDDTTKFLTEFFKYLPREGQKNLADDIASCDDDEKLHQLRKSLETGLLRPMKAKGGRTPTITPSPRIGLEDSIENLAALDFESAIESDRQELRKSCLKRDGNLCVVSQSWDITNADCPDGYTIGPLQAVHILPFALGSFTNEEGRLETSAIWVNIFRYFPDLRARLNMMPGDVNREDNVMMMLSPLHPYFGAFKFIFEATDTPHRYRIKTFPGFPTAFFPHLPQANAYGHRYVQLRSHDANFPVPNPSFLAVHAAIGNILRTTGRGEEIDQLLHDLEGPGSSGLARDGSTNIGDLLSVSRLSVLSEDRNRSQPSTDNAAKPTSAAPRGTENWGPRSQNT</sequence>
<proteinExistence type="predicted"/>
<dbReference type="Pfam" id="PF13391">
    <property type="entry name" value="HNH_2"/>
    <property type="match status" value="1"/>
</dbReference>
<dbReference type="STRING" id="913774.A0A0C3DSR5"/>
<name>A0A0C3DSR5_OIDMZ</name>
<evidence type="ECO:0000313" key="4">
    <source>
        <dbReference type="Proteomes" id="UP000054321"/>
    </source>
</evidence>
<dbReference type="EMBL" id="KN832872">
    <property type="protein sequence ID" value="KIN05098.1"/>
    <property type="molecule type" value="Genomic_DNA"/>
</dbReference>
<feature type="region of interest" description="Disordered" evidence="1">
    <location>
        <begin position="340"/>
        <end position="376"/>
    </location>
</feature>
<reference evidence="3 4" key="1">
    <citation type="submission" date="2014-04" db="EMBL/GenBank/DDBJ databases">
        <authorList>
            <consortium name="DOE Joint Genome Institute"/>
            <person name="Kuo A."/>
            <person name="Martino E."/>
            <person name="Perotto S."/>
            <person name="Kohler A."/>
            <person name="Nagy L.G."/>
            <person name="Floudas D."/>
            <person name="Copeland A."/>
            <person name="Barry K.W."/>
            <person name="Cichocki N."/>
            <person name="Veneault-Fourrey C."/>
            <person name="LaButti K."/>
            <person name="Lindquist E.A."/>
            <person name="Lipzen A."/>
            <person name="Lundell T."/>
            <person name="Morin E."/>
            <person name="Murat C."/>
            <person name="Sun H."/>
            <person name="Tunlid A."/>
            <person name="Henrissat B."/>
            <person name="Grigoriev I.V."/>
            <person name="Hibbett D.S."/>
            <person name="Martin F."/>
            <person name="Nordberg H.P."/>
            <person name="Cantor M.N."/>
            <person name="Hua S.X."/>
        </authorList>
    </citation>
    <scope>NUCLEOTIDE SEQUENCE [LARGE SCALE GENOMIC DNA]</scope>
    <source>
        <strain evidence="3 4">Zn</strain>
    </source>
</reference>
<organism evidence="3 4">
    <name type="scientific">Oidiodendron maius (strain Zn)</name>
    <dbReference type="NCBI Taxonomy" id="913774"/>
    <lineage>
        <taxon>Eukaryota</taxon>
        <taxon>Fungi</taxon>
        <taxon>Dikarya</taxon>
        <taxon>Ascomycota</taxon>
        <taxon>Pezizomycotina</taxon>
        <taxon>Leotiomycetes</taxon>
        <taxon>Leotiomycetes incertae sedis</taxon>
        <taxon>Myxotrichaceae</taxon>
        <taxon>Oidiodendron</taxon>
    </lineage>
</organism>
<protein>
    <recommendedName>
        <fullName evidence="2">HNH nuclease domain-containing protein</fullName>
    </recommendedName>
</protein>
<dbReference type="AlphaFoldDB" id="A0A0C3DSR5"/>
<accession>A0A0C3DSR5</accession>
<dbReference type="HOGENOM" id="CLU_049186_0_2_1"/>
<keyword evidence="4" id="KW-1185">Reference proteome</keyword>
<evidence type="ECO:0000313" key="3">
    <source>
        <dbReference type="EMBL" id="KIN05098.1"/>
    </source>
</evidence>
<gene>
    <name evidence="3" type="ORF">OIDMADRAFT_177417</name>
</gene>
<evidence type="ECO:0000259" key="2">
    <source>
        <dbReference type="Pfam" id="PF13391"/>
    </source>
</evidence>
<dbReference type="OrthoDB" id="2104739at2759"/>
<reference evidence="4" key="2">
    <citation type="submission" date="2015-01" db="EMBL/GenBank/DDBJ databases">
        <title>Evolutionary Origins and Diversification of the Mycorrhizal Mutualists.</title>
        <authorList>
            <consortium name="DOE Joint Genome Institute"/>
            <consortium name="Mycorrhizal Genomics Consortium"/>
            <person name="Kohler A."/>
            <person name="Kuo A."/>
            <person name="Nagy L.G."/>
            <person name="Floudas D."/>
            <person name="Copeland A."/>
            <person name="Barry K.W."/>
            <person name="Cichocki N."/>
            <person name="Veneault-Fourrey C."/>
            <person name="LaButti K."/>
            <person name="Lindquist E.A."/>
            <person name="Lipzen A."/>
            <person name="Lundell T."/>
            <person name="Morin E."/>
            <person name="Murat C."/>
            <person name="Riley R."/>
            <person name="Ohm R."/>
            <person name="Sun H."/>
            <person name="Tunlid A."/>
            <person name="Henrissat B."/>
            <person name="Grigoriev I.V."/>
            <person name="Hibbett D.S."/>
            <person name="Martin F."/>
        </authorList>
    </citation>
    <scope>NUCLEOTIDE SEQUENCE [LARGE SCALE GENOMIC DNA]</scope>
    <source>
        <strain evidence="4">Zn</strain>
    </source>
</reference>